<gene>
    <name evidence="1" type="ORF">S01H1_26728</name>
</gene>
<protein>
    <submittedName>
        <fullName evidence="1">Uncharacterized protein</fullName>
    </submittedName>
</protein>
<organism evidence="1">
    <name type="scientific">marine sediment metagenome</name>
    <dbReference type="NCBI Taxonomy" id="412755"/>
    <lineage>
        <taxon>unclassified sequences</taxon>
        <taxon>metagenomes</taxon>
        <taxon>ecological metagenomes</taxon>
    </lineage>
</organism>
<accession>X0UE59</accession>
<sequence>MSEETKGLRPEDYQDAITVQDASNLSGVIVAFGKVIDRMRHDRVDVRTHPITRLFGEQVAWLSGGGSSALMRCTNTYNTARLDCEIAAKGESGVVERIAQMGDKPGDLEEYRILKGETA</sequence>
<dbReference type="EMBL" id="BARS01016218">
    <property type="protein sequence ID" value="GAF98687.1"/>
    <property type="molecule type" value="Genomic_DNA"/>
</dbReference>
<proteinExistence type="predicted"/>
<evidence type="ECO:0000313" key="1">
    <source>
        <dbReference type="EMBL" id="GAF98687.1"/>
    </source>
</evidence>
<reference evidence="1" key="1">
    <citation type="journal article" date="2014" name="Front. Microbiol.">
        <title>High frequency of phylogenetically diverse reductive dehalogenase-homologous genes in deep subseafloor sedimentary metagenomes.</title>
        <authorList>
            <person name="Kawai M."/>
            <person name="Futagami T."/>
            <person name="Toyoda A."/>
            <person name="Takaki Y."/>
            <person name="Nishi S."/>
            <person name="Hori S."/>
            <person name="Arai W."/>
            <person name="Tsubouchi T."/>
            <person name="Morono Y."/>
            <person name="Uchiyama I."/>
            <person name="Ito T."/>
            <person name="Fujiyama A."/>
            <person name="Inagaki F."/>
            <person name="Takami H."/>
        </authorList>
    </citation>
    <scope>NUCLEOTIDE SEQUENCE</scope>
    <source>
        <strain evidence="1">Expedition CK06-06</strain>
    </source>
</reference>
<dbReference type="AlphaFoldDB" id="X0UE59"/>
<comment type="caution">
    <text evidence="1">The sequence shown here is derived from an EMBL/GenBank/DDBJ whole genome shotgun (WGS) entry which is preliminary data.</text>
</comment>
<name>X0UE59_9ZZZZ</name>